<comment type="similarity">
    <text evidence="8 9">Belongs to the TRAP transporter small permease family.</text>
</comment>
<sequence length="228" mass="26047">MVINLYQTLDKTWQKIEIFVTVLILSAMTFITFIYTMLNNLYTPFYSLADWVAGDEPSKLEDFFLDSGDFMMDLATSMNWSNRFTAACFAWLIFFCMSYGVRIGGHIGVDALVKVFQKRTQRILAYLGLGACILYGGIMLFASLDWVLNFYKLGTLAEDLDRFGVKRWHITVIVPIGFMLLILRYLEVGYRIITHQQDTLGLADEAKDALDEIAKAEHINLADLGEKK</sequence>
<dbReference type="PANTHER" id="PTHR35011:SF2">
    <property type="entry name" value="2,3-DIKETO-L-GULONATE TRAP TRANSPORTER SMALL PERMEASE PROTEIN YIAM"/>
    <property type="match status" value="1"/>
</dbReference>
<protein>
    <recommendedName>
        <fullName evidence="9">TRAP transporter small permease protein</fullName>
    </recommendedName>
</protein>
<reference evidence="11 12" key="1">
    <citation type="submission" date="2022-03" db="EMBL/GenBank/DDBJ databases">
        <title>Ignatzschineria rhizosphaerae HR5S32.</title>
        <authorList>
            <person name="Sun J.Q."/>
            <person name="Feng J.Y."/>
        </authorList>
    </citation>
    <scope>NUCLEOTIDE SEQUENCE [LARGE SCALE GENOMIC DNA]</scope>
    <source>
        <strain evidence="11 12">HR5S32</strain>
    </source>
</reference>
<comment type="function">
    <text evidence="9">Part of the tripartite ATP-independent periplasmic (TRAP) transport system.</text>
</comment>
<accession>A0ABY3X845</accession>
<comment type="subunit">
    <text evidence="9">The complex comprises the extracytoplasmic solute receptor protein and the two transmembrane proteins.</text>
</comment>
<evidence type="ECO:0000256" key="6">
    <source>
        <dbReference type="ARBA" id="ARBA00022989"/>
    </source>
</evidence>
<dbReference type="Proteomes" id="UP000829542">
    <property type="component" value="Chromosome"/>
</dbReference>
<feature type="domain" description="Tripartite ATP-independent periplasmic transporters DctQ component" evidence="10">
    <location>
        <begin position="76"/>
        <end position="191"/>
    </location>
</feature>
<keyword evidence="4 9" id="KW-0997">Cell inner membrane</keyword>
<evidence type="ECO:0000256" key="5">
    <source>
        <dbReference type="ARBA" id="ARBA00022692"/>
    </source>
</evidence>
<keyword evidence="5" id="KW-0812">Transmembrane</keyword>
<evidence type="ECO:0000256" key="4">
    <source>
        <dbReference type="ARBA" id="ARBA00022519"/>
    </source>
</evidence>
<gene>
    <name evidence="11" type="ORF">MMG00_03500</name>
</gene>
<proteinExistence type="inferred from homology"/>
<dbReference type="Pfam" id="PF04290">
    <property type="entry name" value="DctQ"/>
    <property type="match status" value="1"/>
</dbReference>
<keyword evidence="2 9" id="KW-0813">Transport</keyword>
<keyword evidence="6" id="KW-1133">Transmembrane helix</keyword>
<comment type="subcellular location">
    <subcellularLocation>
        <location evidence="1 9">Cell inner membrane</location>
        <topology evidence="1 9">Multi-pass membrane protein</topology>
    </subcellularLocation>
</comment>
<evidence type="ECO:0000256" key="2">
    <source>
        <dbReference type="ARBA" id="ARBA00022448"/>
    </source>
</evidence>
<keyword evidence="7" id="KW-0472">Membrane</keyword>
<dbReference type="RefSeq" id="WP_242151466.1">
    <property type="nucleotide sequence ID" value="NZ_CP093379.1"/>
</dbReference>
<organism evidence="11 12">
    <name type="scientific">Ignatzschineria rhizosphaerae</name>
    <dbReference type="NCBI Taxonomy" id="2923279"/>
    <lineage>
        <taxon>Bacteria</taxon>
        <taxon>Pseudomonadati</taxon>
        <taxon>Pseudomonadota</taxon>
        <taxon>Gammaproteobacteria</taxon>
        <taxon>Cardiobacteriales</taxon>
        <taxon>Ignatzschineriaceae</taxon>
        <taxon>Ignatzschineria</taxon>
    </lineage>
</organism>
<evidence type="ECO:0000313" key="11">
    <source>
        <dbReference type="EMBL" id="UNM96930.1"/>
    </source>
</evidence>
<dbReference type="InterPro" id="IPR055348">
    <property type="entry name" value="DctQ"/>
</dbReference>
<keyword evidence="3" id="KW-1003">Cell membrane</keyword>
<evidence type="ECO:0000256" key="7">
    <source>
        <dbReference type="ARBA" id="ARBA00023136"/>
    </source>
</evidence>
<dbReference type="EMBL" id="CP093379">
    <property type="protein sequence ID" value="UNM96930.1"/>
    <property type="molecule type" value="Genomic_DNA"/>
</dbReference>
<dbReference type="PANTHER" id="PTHR35011">
    <property type="entry name" value="2,3-DIKETO-L-GULONATE TRAP TRANSPORTER SMALL PERMEASE PROTEIN YIAM"/>
    <property type="match status" value="1"/>
</dbReference>
<evidence type="ECO:0000313" key="12">
    <source>
        <dbReference type="Proteomes" id="UP000829542"/>
    </source>
</evidence>
<evidence type="ECO:0000259" key="10">
    <source>
        <dbReference type="Pfam" id="PF04290"/>
    </source>
</evidence>
<dbReference type="InterPro" id="IPR007387">
    <property type="entry name" value="TRAP_DctQ"/>
</dbReference>
<evidence type="ECO:0000256" key="8">
    <source>
        <dbReference type="ARBA" id="ARBA00038436"/>
    </source>
</evidence>
<name>A0ABY3X845_9GAMM</name>
<evidence type="ECO:0000256" key="1">
    <source>
        <dbReference type="ARBA" id="ARBA00004429"/>
    </source>
</evidence>
<evidence type="ECO:0000256" key="3">
    <source>
        <dbReference type="ARBA" id="ARBA00022475"/>
    </source>
</evidence>
<keyword evidence="12" id="KW-1185">Reference proteome</keyword>
<evidence type="ECO:0000256" key="9">
    <source>
        <dbReference type="RuleBase" id="RU369079"/>
    </source>
</evidence>